<dbReference type="Gene3D" id="2.70.170.10">
    <property type="entry name" value="Neurotransmitter-gated ion-channel ligand-binding domain"/>
    <property type="match status" value="1"/>
</dbReference>
<dbReference type="InterPro" id="IPR038050">
    <property type="entry name" value="Neuro_actylchol_rec"/>
</dbReference>
<feature type="transmembrane region" description="Helical" evidence="3">
    <location>
        <begin position="102"/>
        <end position="122"/>
    </location>
</feature>
<dbReference type="InterPro" id="IPR006202">
    <property type="entry name" value="Neur_chan_lig-bd"/>
</dbReference>
<dbReference type="InterPro" id="IPR018000">
    <property type="entry name" value="Neurotransmitter_ion_chnl_CS"/>
</dbReference>
<organism evidence="5 6">
    <name type="scientific">Pristionchus entomophagus</name>
    <dbReference type="NCBI Taxonomy" id="358040"/>
    <lineage>
        <taxon>Eukaryota</taxon>
        <taxon>Metazoa</taxon>
        <taxon>Ecdysozoa</taxon>
        <taxon>Nematoda</taxon>
        <taxon>Chromadorea</taxon>
        <taxon>Rhabditida</taxon>
        <taxon>Rhabditina</taxon>
        <taxon>Diplogasteromorpha</taxon>
        <taxon>Diplogasteroidea</taxon>
        <taxon>Neodiplogasteridae</taxon>
        <taxon>Pristionchus</taxon>
    </lineage>
</organism>
<gene>
    <name evidence="5" type="ORF">PENTCL1PPCAC_17466</name>
</gene>
<reference evidence="5" key="1">
    <citation type="submission" date="2023-10" db="EMBL/GenBank/DDBJ databases">
        <title>Genome assembly of Pristionchus species.</title>
        <authorList>
            <person name="Yoshida K."/>
            <person name="Sommer R.J."/>
        </authorList>
    </citation>
    <scope>NUCLEOTIDE SEQUENCE</scope>
    <source>
        <strain evidence="5">RS0144</strain>
    </source>
</reference>
<accession>A0AAV5TLT3</accession>
<evidence type="ECO:0000256" key="2">
    <source>
        <dbReference type="ARBA" id="ARBA00023136"/>
    </source>
</evidence>
<name>A0AAV5TLT3_9BILA</name>
<dbReference type="Proteomes" id="UP001432027">
    <property type="component" value="Unassembled WGS sequence"/>
</dbReference>
<evidence type="ECO:0000256" key="1">
    <source>
        <dbReference type="ARBA" id="ARBA00004370"/>
    </source>
</evidence>
<dbReference type="AlphaFoldDB" id="A0AAV5TLT3"/>
<dbReference type="PROSITE" id="PS00236">
    <property type="entry name" value="NEUROTR_ION_CHANNEL"/>
    <property type="match status" value="1"/>
</dbReference>
<comment type="caution">
    <text evidence="5">The sequence shown here is derived from an EMBL/GenBank/DDBJ whole genome shotgun (WGS) entry which is preliminary data.</text>
</comment>
<dbReference type="GO" id="GO:0005230">
    <property type="term" value="F:extracellular ligand-gated monoatomic ion channel activity"/>
    <property type="evidence" value="ECO:0007669"/>
    <property type="project" value="InterPro"/>
</dbReference>
<feature type="non-terminal residue" evidence="5">
    <location>
        <position position="1"/>
    </location>
</feature>
<dbReference type="Gene3D" id="1.20.58.390">
    <property type="entry name" value="Neurotransmitter-gated ion-channel transmembrane domain"/>
    <property type="match status" value="1"/>
</dbReference>
<evidence type="ECO:0000313" key="5">
    <source>
        <dbReference type="EMBL" id="GMS95291.1"/>
    </source>
</evidence>
<evidence type="ECO:0000256" key="3">
    <source>
        <dbReference type="SAM" id="Phobius"/>
    </source>
</evidence>
<feature type="transmembrane region" description="Helical" evidence="3">
    <location>
        <begin position="134"/>
        <end position="155"/>
    </location>
</feature>
<keyword evidence="2 3" id="KW-0472">Membrane</keyword>
<sequence>IDELRPEETRNVQVNSNGLAEYRFTLILGCVCKLELDDYPFDTQLCSSQFYVYQHKLKTLIVRGRANSNITVVDNDVWMIRNINTTEPPIMYNSPFYGRTELNMIGIGIGVLTAMTLILTIVADSVPRKKEISVLATFIIANIFVLAVATVVIVINPCKKIGGFLMGIFPRQHTKPISIILESDQPQKK</sequence>
<feature type="non-terminal residue" evidence="5">
    <location>
        <position position="189"/>
    </location>
</feature>
<proteinExistence type="predicted"/>
<dbReference type="EMBL" id="BTSX01000004">
    <property type="protein sequence ID" value="GMS95291.1"/>
    <property type="molecule type" value="Genomic_DNA"/>
</dbReference>
<protein>
    <recommendedName>
        <fullName evidence="4">Neurotransmitter-gated ion-channel ligand-binding domain-containing protein</fullName>
    </recommendedName>
</protein>
<evidence type="ECO:0000313" key="6">
    <source>
        <dbReference type="Proteomes" id="UP001432027"/>
    </source>
</evidence>
<feature type="domain" description="Neurotransmitter-gated ion-channel ligand-binding" evidence="4">
    <location>
        <begin position="8"/>
        <end position="79"/>
    </location>
</feature>
<dbReference type="SUPFAM" id="SSF63712">
    <property type="entry name" value="Nicotinic receptor ligand binding domain-like"/>
    <property type="match status" value="1"/>
</dbReference>
<dbReference type="InterPro" id="IPR036734">
    <property type="entry name" value="Neur_chan_lig-bd_sf"/>
</dbReference>
<keyword evidence="3" id="KW-1133">Transmembrane helix</keyword>
<dbReference type="Pfam" id="PF02931">
    <property type="entry name" value="Neur_chan_LBD"/>
    <property type="match status" value="1"/>
</dbReference>
<evidence type="ECO:0000259" key="4">
    <source>
        <dbReference type="Pfam" id="PF02931"/>
    </source>
</evidence>
<keyword evidence="3" id="KW-0812">Transmembrane</keyword>
<comment type="subcellular location">
    <subcellularLocation>
        <location evidence="1">Membrane</location>
    </subcellularLocation>
</comment>
<keyword evidence="6" id="KW-1185">Reference proteome</keyword>
<dbReference type="GO" id="GO:0016020">
    <property type="term" value="C:membrane"/>
    <property type="evidence" value="ECO:0007669"/>
    <property type="project" value="UniProtKB-SubCell"/>
</dbReference>